<organism evidence="2 3">
    <name type="scientific">Fimbriimonas ginsengisoli</name>
    <dbReference type="NCBI Taxonomy" id="1005039"/>
    <lineage>
        <taxon>Bacteria</taxon>
        <taxon>Bacillati</taxon>
        <taxon>Armatimonadota</taxon>
        <taxon>Fimbriimonadia</taxon>
        <taxon>Fimbriimonadales</taxon>
        <taxon>Fimbriimonadaceae</taxon>
        <taxon>Fimbriimonas</taxon>
    </lineage>
</organism>
<comment type="caution">
    <text evidence="2">The sequence shown here is derived from an EMBL/GenBank/DDBJ whole genome shotgun (WGS) entry which is preliminary data.</text>
</comment>
<accession>A0A931LU19</accession>
<sequence>MALLGVSVALYALGWLGPTRPFLLHIGAFGALLAVALFPFMCGFDRARRFELWLVVAAWAALVGLGAVSEVPTAMLWLFLMACMGLTLGYFSAFMAAGIRLLAYTGLLILAWTSWGVWRVAPAQAEQWFGPAGERPLGLAALGATLLYAVAFFRWAHHYKPKRISRVTLYR</sequence>
<protein>
    <submittedName>
        <fullName evidence="2">Uncharacterized protein</fullName>
    </submittedName>
</protein>
<feature type="transmembrane region" description="Helical" evidence="1">
    <location>
        <begin position="50"/>
        <end position="68"/>
    </location>
</feature>
<keyword evidence="1" id="KW-0472">Membrane</keyword>
<keyword evidence="1" id="KW-0812">Transmembrane</keyword>
<reference evidence="2" key="1">
    <citation type="submission" date="2020-07" db="EMBL/GenBank/DDBJ databases">
        <title>Huge and variable diversity of episymbiotic CPR bacteria and DPANN archaea in groundwater ecosystems.</title>
        <authorList>
            <person name="He C.Y."/>
            <person name="Keren R."/>
            <person name="Whittaker M."/>
            <person name="Farag I.F."/>
            <person name="Doudna J."/>
            <person name="Cate J.H.D."/>
            <person name="Banfield J.F."/>
        </authorList>
    </citation>
    <scope>NUCLEOTIDE SEQUENCE</scope>
    <source>
        <strain evidence="2">NC_groundwater_17_Pr7_B-0.1um_64_12</strain>
    </source>
</reference>
<dbReference type="AlphaFoldDB" id="A0A931LU19"/>
<name>A0A931LU19_FIMGI</name>
<dbReference type="Proteomes" id="UP000727962">
    <property type="component" value="Unassembled WGS sequence"/>
</dbReference>
<feature type="transmembrane region" description="Helical" evidence="1">
    <location>
        <begin position="74"/>
        <end position="94"/>
    </location>
</feature>
<evidence type="ECO:0000256" key="1">
    <source>
        <dbReference type="SAM" id="Phobius"/>
    </source>
</evidence>
<feature type="transmembrane region" description="Helical" evidence="1">
    <location>
        <begin position="101"/>
        <end position="118"/>
    </location>
</feature>
<feature type="transmembrane region" description="Helical" evidence="1">
    <location>
        <begin position="24"/>
        <end position="43"/>
    </location>
</feature>
<evidence type="ECO:0000313" key="2">
    <source>
        <dbReference type="EMBL" id="MBI1757352.1"/>
    </source>
</evidence>
<feature type="transmembrane region" description="Helical" evidence="1">
    <location>
        <begin position="138"/>
        <end position="156"/>
    </location>
</feature>
<gene>
    <name evidence="2" type="ORF">HYR64_09630</name>
</gene>
<evidence type="ECO:0000313" key="3">
    <source>
        <dbReference type="Proteomes" id="UP000727962"/>
    </source>
</evidence>
<keyword evidence="1" id="KW-1133">Transmembrane helix</keyword>
<proteinExistence type="predicted"/>
<dbReference type="EMBL" id="JACOSL010000059">
    <property type="protein sequence ID" value="MBI1757352.1"/>
    <property type="molecule type" value="Genomic_DNA"/>
</dbReference>